<evidence type="ECO:0000313" key="1">
    <source>
        <dbReference type="EMBL" id="KAK2949941.1"/>
    </source>
</evidence>
<keyword evidence="2" id="KW-1185">Reference proteome</keyword>
<name>A0ABQ9XBP8_9EUKA</name>
<evidence type="ECO:0000313" key="2">
    <source>
        <dbReference type="Proteomes" id="UP001281761"/>
    </source>
</evidence>
<comment type="caution">
    <text evidence="1">The sequence shown here is derived from an EMBL/GenBank/DDBJ whole genome shotgun (WGS) entry which is preliminary data.</text>
</comment>
<dbReference type="Proteomes" id="UP001281761">
    <property type="component" value="Unassembled WGS sequence"/>
</dbReference>
<protein>
    <submittedName>
        <fullName evidence="1">Uncharacterized protein</fullName>
    </submittedName>
</protein>
<dbReference type="EMBL" id="JARBJD010000145">
    <property type="protein sequence ID" value="KAK2949941.1"/>
    <property type="molecule type" value="Genomic_DNA"/>
</dbReference>
<proteinExistence type="predicted"/>
<sequence length="338" mass="38487">MDHLNELLVFNPDHRRCESISQLTLSVLRVKLAKRNCSSLNLLQDQAKTKNCCLRGSGLSESCCIWIQLLCSRFWCLPSGDFISSLPSGTSIVHSEHNLVVLDQLNAVRGQLPHQNIECPFRRKCRNTFHHSRLHSLHIKREWVGGLVESVEECVLPSDKHWDFHPVRSNHTHQFTLFIRNRAMFLPVDVCAWRQFALDGCILFEHECGRAECLGVGRVNFSHLDFHFEFLVVDFFVDDRLVFLLSVFANAAHDDDKDDDDEKGDQRNDQWKKPFHGFSCFGLSLLSACQFQLDGVCAPAFPKHNSSMPSCFGIEALVQFSLVQSDVDLGFVPDGRGE</sequence>
<accession>A0ABQ9XBP8</accession>
<reference evidence="1 2" key="1">
    <citation type="journal article" date="2022" name="bioRxiv">
        <title>Genomics of Preaxostyla Flagellates Illuminates Evolutionary Transitions and the Path Towards Mitochondrial Loss.</title>
        <authorList>
            <person name="Novak L.V.F."/>
            <person name="Treitli S.C."/>
            <person name="Pyrih J."/>
            <person name="Halakuc P."/>
            <person name="Pipaliya S.V."/>
            <person name="Vacek V."/>
            <person name="Brzon O."/>
            <person name="Soukal P."/>
            <person name="Eme L."/>
            <person name="Dacks J.B."/>
            <person name="Karnkowska A."/>
            <person name="Elias M."/>
            <person name="Hampl V."/>
        </authorList>
    </citation>
    <scope>NUCLEOTIDE SEQUENCE [LARGE SCALE GENOMIC DNA]</scope>
    <source>
        <strain evidence="1">NAU3</strain>
        <tissue evidence="1">Gut</tissue>
    </source>
</reference>
<gene>
    <name evidence="1" type="ORF">BLNAU_15083</name>
</gene>
<organism evidence="1 2">
    <name type="scientific">Blattamonas nauphoetae</name>
    <dbReference type="NCBI Taxonomy" id="2049346"/>
    <lineage>
        <taxon>Eukaryota</taxon>
        <taxon>Metamonada</taxon>
        <taxon>Preaxostyla</taxon>
        <taxon>Oxymonadida</taxon>
        <taxon>Blattamonas</taxon>
    </lineage>
</organism>